<protein>
    <recommendedName>
        <fullName evidence="2">HTH cro/C1-type domain-containing protein</fullName>
    </recommendedName>
</protein>
<keyword evidence="4" id="KW-1185">Reference proteome</keyword>
<dbReference type="InterPro" id="IPR049052">
    <property type="entry name" value="nSTAND1"/>
</dbReference>
<accession>A0A6F8YU28</accession>
<evidence type="ECO:0000259" key="2">
    <source>
        <dbReference type="SMART" id="SM00530"/>
    </source>
</evidence>
<reference evidence="3 4" key="1">
    <citation type="submission" date="2020-03" db="EMBL/GenBank/DDBJ databases">
        <title>Whole genome shotgun sequence of Phytohabitans suffuscus NBRC 105367.</title>
        <authorList>
            <person name="Komaki H."/>
            <person name="Tamura T."/>
        </authorList>
    </citation>
    <scope>NUCLEOTIDE SEQUENCE [LARGE SCALE GENOMIC DNA]</scope>
    <source>
        <strain evidence="3 4">NBRC 105367</strain>
    </source>
</reference>
<gene>
    <name evidence="3" type="ORF">Psuf_066540</name>
</gene>
<dbReference type="EMBL" id="AP022871">
    <property type="protein sequence ID" value="BCB89341.1"/>
    <property type="molecule type" value="Genomic_DNA"/>
</dbReference>
<dbReference type="KEGG" id="psuu:Psuf_066540"/>
<organism evidence="3 4">
    <name type="scientific">Phytohabitans suffuscus</name>
    <dbReference type="NCBI Taxonomy" id="624315"/>
    <lineage>
        <taxon>Bacteria</taxon>
        <taxon>Bacillati</taxon>
        <taxon>Actinomycetota</taxon>
        <taxon>Actinomycetes</taxon>
        <taxon>Micromonosporales</taxon>
        <taxon>Micromonosporaceae</taxon>
    </lineage>
</organism>
<evidence type="ECO:0000313" key="4">
    <source>
        <dbReference type="Proteomes" id="UP000503011"/>
    </source>
</evidence>
<dbReference type="Proteomes" id="UP000503011">
    <property type="component" value="Chromosome"/>
</dbReference>
<dbReference type="Pfam" id="PF13560">
    <property type="entry name" value="HTH_31"/>
    <property type="match status" value="1"/>
</dbReference>
<dbReference type="SMART" id="SM00530">
    <property type="entry name" value="HTH_XRE"/>
    <property type="match status" value="1"/>
</dbReference>
<dbReference type="SUPFAM" id="SSF52540">
    <property type="entry name" value="P-loop containing nucleoside triphosphate hydrolases"/>
    <property type="match status" value="1"/>
</dbReference>
<evidence type="ECO:0000256" key="1">
    <source>
        <dbReference type="SAM" id="MobiDB-lite"/>
    </source>
</evidence>
<feature type="region of interest" description="Disordered" evidence="1">
    <location>
        <begin position="245"/>
        <end position="270"/>
    </location>
</feature>
<name>A0A6F8YU28_9ACTN</name>
<reference evidence="3 4" key="2">
    <citation type="submission" date="2020-03" db="EMBL/GenBank/DDBJ databases">
        <authorList>
            <person name="Ichikawa N."/>
            <person name="Kimura A."/>
            <person name="Kitahashi Y."/>
            <person name="Uohara A."/>
        </authorList>
    </citation>
    <scope>NUCLEOTIDE SEQUENCE [LARGE SCALE GENOMIC DNA]</scope>
    <source>
        <strain evidence="3 4">NBRC 105367</strain>
    </source>
</reference>
<dbReference type="InterPro" id="IPR001387">
    <property type="entry name" value="Cro/C1-type_HTH"/>
</dbReference>
<proteinExistence type="predicted"/>
<dbReference type="Pfam" id="PF20703">
    <property type="entry name" value="nSTAND1"/>
    <property type="match status" value="1"/>
</dbReference>
<dbReference type="Gene3D" id="3.40.50.300">
    <property type="entry name" value="P-loop containing nucleotide triphosphate hydrolases"/>
    <property type="match status" value="1"/>
</dbReference>
<sequence length="303" mass="32664">MVGTERALDEDDDPLVRFAADLRRLREKAGHPPYRKLSRHAHYSAAALSDAASGRKLPSLSVTLAYVTACGGDPEAWERRWHALAADLAVAKAAGEPAEHDMESAPYVGLAAFRTADAGKFFGRDRLVAQLCARVAERRFVIVVGASGSGKSSLLQAGLLHHAQTHGLRGTADGPRLVMAPGPRPLEECAARLAALAGTAASPLHAALRDDPRSLHLTALQALVDKPSGPNSWWWWTSSRRCSPSAPTRMSEPSSSRCWPRPRTPPTAARESCWGCAPISTPTAPSTRYWSTHCATPRSWSDR</sequence>
<dbReference type="AlphaFoldDB" id="A0A6F8YU28"/>
<evidence type="ECO:0000313" key="3">
    <source>
        <dbReference type="EMBL" id="BCB89341.1"/>
    </source>
</evidence>
<dbReference type="InterPro" id="IPR027417">
    <property type="entry name" value="P-loop_NTPase"/>
</dbReference>
<feature type="domain" description="HTH cro/C1-type" evidence="2">
    <location>
        <begin position="21"/>
        <end position="77"/>
    </location>
</feature>